<accession>A0A0K2TM98</accession>
<protein>
    <submittedName>
        <fullName evidence="1">Uncharacterized protein</fullName>
    </submittedName>
</protein>
<sequence length="22" mass="2616">MSTQTRCYTLNLDVPSLRMKEE</sequence>
<reference evidence="1" key="1">
    <citation type="submission" date="2014-05" db="EMBL/GenBank/DDBJ databases">
        <authorList>
            <person name="Chronopoulou M."/>
        </authorList>
    </citation>
    <scope>NUCLEOTIDE SEQUENCE</scope>
    <source>
        <tissue evidence="1">Whole organism</tissue>
    </source>
</reference>
<proteinExistence type="predicted"/>
<name>A0A0K2TM98_LEPSM</name>
<organism evidence="1">
    <name type="scientific">Lepeophtheirus salmonis</name>
    <name type="common">Salmon louse</name>
    <name type="synonym">Caligus salmonis</name>
    <dbReference type="NCBI Taxonomy" id="72036"/>
    <lineage>
        <taxon>Eukaryota</taxon>
        <taxon>Metazoa</taxon>
        <taxon>Ecdysozoa</taxon>
        <taxon>Arthropoda</taxon>
        <taxon>Crustacea</taxon>
        <taxon>Multicrustacea</taxon>
        <taxon>Hexanauplia</taxon>
        <taxon>Copepoda</taxon>
        <taxon>Siphonostomatoida</taxon>
        <taxon>Caligidae</taxon>
        <taxon>Lepeophtheirus</taxon>
    </lineage>
</organism>
<evidence type="ECO:0000313" key="1">
    <source>
        <dbReference type="EMBL" id="CDW26955.1"/>
    </source>
</evidence>
<dbReference type="EMBL" id="HACA01009594">
    <property type="protein sequence ID" value="CDW26955.1"/>
    <property type="molecule type" value="Transcribed_RNA"/>
</dbReference>
<dbReference type="AlphaFoldDB" id="A0A0K2TM98"/>